<evidence type="ECO:0000313" key="11">
    <source>
        <dbReference type="Proteomes" id="UP001340816"/>
    </source>
</evidence>
<evidence type="ECO:0000256" key="7">
    <source>
        <dbReference type="ARBA" id="ARBA00023136"/>
    </source>
</evidence>
<feature type="transmembrane region" description="Helical" evidence="8">
    <location>
        <begin position="93"/>
        <end position="119"/>
    </location>
</feature>
<keyword evidence="6 8" id="KW-1133">Transmembrane helix</keyword>
<evidence type="ECO:0000256" key="2">
    <source>
        <dbReference type="ARBA" id="ARBA00007069"/>
    </source>
</evidence>
<evidence type="ECO:0000256" key="3">
    <source>
        <dbReference type="ARBA" id="ARBA00022448"/>
    </source>
</evidence>
<evidence type="ECO:0000256" key="8">
    <source>
        <dbReference type="RuleBase" id="RU363032"/>
    </source>
</evidence>
<evidence type="ECO:0000256" key="1">
    <source>
        <dbReference type="ARBA" id="ARBA00004651"/>
    </source>
</evidence>
<dbReference type="PANTHER" id="PTHR42929:SF5">
    <property type="entry name" value="ABC TRANSPORTER PERMEASE PROTEIN"/>
    <property type="match status" value="1"/>
</dbReference>
<evidence type="ECO:0000259" key="9">
    <source>
        <dbReference type="PROSITE" id="PS50928"/>
    </source>
</evidence>
<dbReference type="InterPro" id="IPR035906">
    <property type="entry name" value="MetI-like_sf"/>
</dbReference>
<feature type="transmembrane region" description="Helical" evidence="8">
    <location>
        <begin position="195"/>
        <end position="221"/>
    </location>
</feature>
<dbReference type="SUPFAM" id="SSF161098">
    <property type="entry name" value="MetI-like"/>
    <property type="match status" value="1"/>
</dbReference>
<accession>A0ABZ1H6V6</accession>
<dbReference type="RefSeq" id="WP_326758701.1">
    <property type="nucleotide sequence ID" value="NZ_CP109135.1"/>
</dbReference>
<dbReference type="CDD" id="cd06261">
    <property type="entry name" value="TM_PBP2"/>
    <property type="match status" value="1"/>
</dbReference>
<evidence type="ECO:0000256" key="5">
    <source>
        <dbReference type="ARBA" id="ARBA00022692"/>
    </source>
</evidence>
<keyword evidence="11" id="KW-1185">Reference proteome</keyword>
<feature type="transmembrane region" description="Helical" evidence="8">
    <location>
        <begin position="64"/>
        <end position="84"/>
    </location>
</feature>
<protein>
    <submittedName>
        <fullName evidence="10">ABC transporter permease</fullName>
    </submittedName>
</protein>
<keyword evidence="4" id="KW-1003">Cell membrane</keyword>
<keyword evidence="7 8" id="KW-0472">Membrane</keyword>
<comment type="similarity">
    <text evidence="2">Belongs to the binding-protein-dependent transport system permease family. CysTW subfamily.</text>
</comment>
<reference evidence="10 11" key="1">
    <citation type="submission" date="2022-10" db="EMBL/GenBank/DDBJ databases">
        <title>The complete genomes of actinobacterial strains from the NBC collection.</title>
        <authorList>
            <person name="Joergensen T.S."/>
            <person name="Alvarez Arevalo M."/>
            <person name="Sterndorff E.B."/>
            <person name="Faurdal D."/>
            <person name="Vuksanovic O."/>
            <person name="Mourched A.-S."/>
            <person name="Charusanti P."/>
            <person name="Shaw S."/>
            <person name="Blin K."/>
            <person name="Weber T."/>
        </authorList>
    </citation>
    <scope>NUCLEOTIDE SEQUENCE [LARGE SCALE GENOMIC DNA]</scope>
    <source>
        <strain evidence="10 11">NBC 01752</strain>
    </source>
</reference>
<organism evidence="10 11">
    <name type="scientific">Streptomyces phaeochromogenes</name>
    <dbReference type="NCBI Taxonomy" id="1923"/>
    <lineage>
        <taxon>Bacteria</taxon>
        <taxon>Bacillati</taxon>
        <taxon>Actinomycetota</taxon>
        <taxon>Actinomycetes</taxon>
        <taxon>Kitasatosporales</taxon>
        <taxon>Streptomycetaceae</taxon>
        <taxon>Streptomyces</taxon>
        <taxon>Streptomyces phaeochromogenes group</taxon>
    </lineage>
</organism>
<comment type="subcellular location">
    <subcellularLocation>
        <location evidence="1 8">Cell membrane</location>
        <topology evidence="1 8">Multi-pass membrane protein</topology>
    </subcellularLocation>
</comment>
<gene>
    <name evidence="10" type="ORF">OHB35_11965</name>
</gene>
<keyword evidence="5 8" id="KW-0812">Transmembrane</keyword>
<feature type="transmembrane region" description="Helical" evidence="8">
    <location>
        <begin position="241"/>
        <end position="263"/>
    </location>
</feature>
<dbReference type="PANTHER" id="PTHR42929">
    <property type="entry name" value="INNER MEMBRANE ABC TRANSPORTER PERMEASE PROTEIN YDCU-RELATED-RELATED"/>
    <property type="match status" value="1"/>
</dbReference>
<dbReference type="EMBL" id="CP109135">
    <property type="protein sequence ID" value="WSD13895.1"/>
    <property type="molecule type" value="Genomic_DNA"/>
</dbReference>
<feature type="domain" description="ABC transmembrane type-1" evidence="9">
    <location>
        <begin position="58"/>
        <end position="264"/>
    </location>
</feature>
<sequence>MSRKATLGLLLAPGLALLAFGFAFPFAVTLFAPPAAEHPDVLGKLGAVLTDSYVLGVFARTVRVAVTVTLVCLVLGFPTAYLIARAPKSRQGLLLALAVFPLLLSTVVRTFAWLVILGRNGLISDAVLATGLTDRPPELLYTEFALVAGLTQLFMPLMILTSYSSLSQIDSGLEDAARGLGASPGRAFRRIVLPLALPGVLVGATLVFAGAVTAFTTPLLLGGSRNRTLATLLYDYANVKLDWGGASAVALIMTVLVLVVGWASGRISAKVATS</sequence>
<name>A0ABZ1H6V6_STRPH</name>
<dbReference type="Proteomes" id="UP001340816">
    <property type="component" value="Chromosome"/>
</dbReference>
<proteinExistence type="inferred from homology"/>
<dbReference type="PROSITE" id="PS50928">
    <property type="entry name" value="ABC_TM1"/>
    <property type="match status" value="1"/>
</dbReference>
<evidence type="ECO:0000256" key="6">
    <source>
        <dbReference type="ARBA" id="ARBA00022989"/>
    </source>
</evidence>
<dbReference type="Gene3D" id="1.10.3720.10">
    <property type="entry name" value="MetI-like"/>
    <property type="match status" value="1"/>
</dbReference>
<evidence type="ECO:0000313" key="10">
    <source>
        <dbReference type="EMBL" id="WSD13895.1"/>
    </source>
</evidence>
<evidence type="ECO:0000256" key="4">
    <source>
        <dbReference type="ARBA" id="ARBA00022475"/>
    </source>
</evidence>
<keyword evidence="3 8" id="KW-0813">Transport</keyword>
<dbReference type="Pfam" id="PF00528">
    <property type="entry name" value="BPD_transp_1"/>
    <property type="match status" value="1"/>
</dbReference>
<dbReference type="InterPro" id="IPR000515">
    <property type="entry name" value="MetI-like"/>
</dbReference>
<feature type="transmembrane region" description="Helical" evidence="8">
    <location>
        <begin position="139"/>
        <end position="160"/>
    </location>
</feature>